<feature type="transmembrane region" description="Helical" evidence="2">
    <location>
        <begin position="1141"/>
        <end position="1160"/>
    </location>
</feature>
<dbReference type="GO" id="GO:0004222">
    <property type="term" value="F:metalloendopeptidase activity"/>
    <property type="evidence" value="ECO:0007669"/>
    <property type="project" value="TreeGrafter"/>
</dbReference>
<feature type="transmembrane region" description="Helical" evidence="2">
    <location>
        <begin position="745"/>
        <end position="763"/>
    </location>
</feature>
<feature type="domain" description="Tape measure protein N-terminal" evidence="5">
    <location>
        <begin position="368"/>
        <end position="550"/>
    </location>
</feature>
<dbReference type="Gene3D" id="1.20.120.20">
    <property type="entry name" value="Apolipoprotein"/>
    <property type="match status" value="1"/>
</dbReference>
<dbReference type="Pfam" id="PF01551">
    <property type="entry name" value="Peptidase_M23"/>
    <property type="match status" value="1"/>
</dbReference>
<proteinExistence type="predicted"/>
<feature type="transmembrane region" description="Helical" evidence="2">
    <location>
        <begin position="1290"/>
        <end position="1313"/>
    </location>
</feature>
<comment type="caution">
    <text evidence="6">The sequence shown here is derived from an EMBL/GenBank/DDBJ whole genome shotgun (WGS) entry which is preliminary data.</text>
</comment>
<dbReference type="SUPFAM" id="SSF48371">
    <property type="entry name" value="ARM repeat"/>
    <property type="match status" value="1"/>
</dbReference>
<evidence type="ECO:0000313" key="6">
    <source>
        <dbReference type="EMBL" id="TES45654.1"/>
    </source>
</evidence>
<dbReference type="SUPFAM" id="SSF51261">
    <property type="entry name" value="Duplicated hybrid motif"/>
    <property type="match status" value="1"/>
</dbReference>
<dbReference type="Proteomes" id="UP000298210">
    <property type="component" value="Unassembled WGS sequence"/>
</dbReference>
<dbReference type="Gene3D" id="2.70.70.10">
    <property type="entry name" value="Glucose Permease (Domain IIA)"/>
    <property type="match status" value="1"/>
</dbReference>
<feature type="transmembrane region" description="Helical" evidence="2">
    <location>
        <begin position="1320"/>
        <end position="1339"/>
    </location>
</feature>
<dbReference type="NCBIfam" id="TIGR02675">
    <property type="entry name" value="tape_meas_nterm"/>
    <property type="match status" value="1"/>
</dbReference>
<feature type="domain" description="M23ase beta-sheet core" evidence="4">
    <location>
        <begin position="1783"/>
        <end position="1876"/>
    </location>
</feature>
<dbReference type="CDD" id="cd12797">
    <property type="entry name" value="M23_peptidase"/>
    <property type="match status" value="1"/>
</dbReference>
<feature type="transmembrane region" description="Helical" evidence="2">
    <location>
        <begin position="957"/>
        <end position="983"/>
    </location>
</feature>
<feature type="transmembrane region" description="Helical" evidence="2">
    <location>
        <begin position="932"/>
        <end position="951"/>
    </location>
</feature>
<dbReference type="SUPFAM" id="SSF53955">
    <property type="entry name" value="Lysozyme-like"/>
    <property type="match status" value="1"/>
</dbReference>
<feature type="region of interest" description="Disordered" evidence="1">
    <location>
        <begin position="38"/>
        <end position="69"/>
    </location>
</feature>
<feature type="transmembrane region" description="Helical" evidence="2">
    <location>
        <begin position="1232"/>
        <end position="1258"/>
    </location>
</feature>
<feature type="transmembrane region" description="Helical" evidence="2">
    <location>
        <begin position="1166"/>
        <end position="1191"/>
    </location>
</feature>
<reference evidence="6 7" key="1">
    <citation type="submission" date="2019-03" db="EMBL/GenBank/DDBJ databases">
        <authorList>
            <person name="Liu G."/>
        </authorList>
    </citation>
    <scope>NUCLEOTIDE SEQUENCE [LARGE SCALE GENOMIC DNA]</scope>
    <source>
        <strain evidence="6 7">DSM 19099</strain>
    </source>
</reference>
<dbReference type="InterPro" id="IPR008258">
    <property type="entry name" value="Transglycosylase_SLT_dom_1"/>
</dbReference>
<dbReference type="RefSeq" id="WP_134260279.1">
    <property type="nucleotide sequence ID" value="NZ_LDIM01000012.1"/>
</dbReference>
<organism evidence="6 7">
    <name type="scientific">Shouchella lehensis</name>
    <dbReference type="NCBI Taxonomy" id="300825"/>
    <lineage>
        <taxon>Bacteria</taxon>
        <taxon>Bacillati</taxon>
        <taxon>Bacillota</taxon>
        <taxon>Bacilli</taxon>
        <taxon>Bacillales</taxon>
        <taxon>Bacillaceae</taxon>
        <taxon>Shouchella</taxon>
    </lineage>
</organism>
<dbReference type="InterPro" id="IPR023346">
    <property type="entry name" value="Lysozyme-like_dom_sf"/>
</dbReference>
<dbReference type="Pfam" id="PF20155">
    <property type="entry name" value="TMP_3"/>
    <property type="match status" value="1"/>
</dbReference>
<dbReference type="Pfam" id="PF01464">
    <property type="entry name" value="SLT"/>
    <property type="match status" value="1"/>
</dbReference>
<keyword evidence="2" id="KW-0812">Transmembrane</keyword>
<evidence type="ECO:0008006" key="8">
    <source>
        <dbReference type="Google" id="ProtNLM"/>
    </source>
</evidence>
<dbReference type="EMBL" id="SNUX01000005">
    <property type="protein sequence ID" value="TES45654.1"/>
    <property type="molecule type" value="Genomic_DNA"/>
</dbReference>
<feature type="transmembrane region" description="Helical" evidence="2">
    <location>
        <begin position="1265"/>
        <end position="1284"/>
    </location>
</feature>
<gene>
    <name evidence="6" type="ORF">E2L03_19930</name>
</gene>
<evidence type="ECO:0000259" key="3">
    <source>
        <dbReference type="Pfam" id="PF01464"/>
    </source>
</evidence>
<feature type="domain" description="Transglycosylase SLT" evidence="3">
    <location>
        <begin position="1903"/>
        <end position="1985"/>
    </location>
</feature>
<keyword evidence="2" id="KW-1133">Transmembrane helix</keyword>
<evidence type="ECO:0000259" key="4">
    <source>
        <dbReference type="Pfam" id="PF01551"/>
    </source>
</evidence>
<protein>
    <recommendedName>
        <fullName evidence="8">Lysostaphin</fullName>
    </recommendedName>
</protein>
<name>A0A4Y7WDH6_9BACI</name>
<evidence type="ECO:0000313" key="7">
    <source>
        <dbReference type="Proteomes" id="UP000298210"/>
    </source>
</evidence>
<keyword evidence="2" id="KW-0472">Membrane</keyword>
<feature type="transmembrane region" description="Helical" evidence="2">
    <location>
        <begin position="1203"/>
        <end position="1226"/>
    </location>
</feature>
<dbReference type="PANTHER" id="PTHR21666:SF270">
    <property type="entry name" value="MUREIN HYDROLASE ACTIVATOR ENVC"/>
    <property type="match status" value="1"/>
</dbReference>
<evidence type="ECO:0000259" key="5">
    <source>
        <dbReference type="Pfam" id="PF20155"/>
    </source>
</evidence>
<dbReference type="Gene3D" id="1.10.530.10">
    <property type="match status" value="1"/>
</dbReference>
<feature type="compositionally biased region" description="Basic and acidic residues" evidence="1">
    <location>
        <begin position="59"/>
        <end position="69"/>
    </location>
</feature>
<dbReference type="InterPro" id="IPR011055">
    <property type="entry name" value="Dup_hybrid_motif"/>
</dbReference>
<feature type="transmembrane region" description="Helical" evidence="2">
    <location>
        <begin position="630"/>
        <end position="649"/>
    </location>
</feature>
<dbReference type="InterPro" id="IPR050570">
    <property type="entry name" value="Cell_wall_metabolism_enzyme"/>
</dbReference>
<dbReference type="CDD" id="cd13402">
    <property type="entry name" value="LT_TF-like"/>
    <property type="match status" value="1"/>
</dbReference>
<accession>A0A4Y7WDH6</accession>
<dbReference type="InterPro" id="IPR016047">
    <property type="entry name" value="M23ase_b-sheet_dom"/>
</dbReference>
<dbReference type="PANTHER" id="PTHR21666">
    <property type="entry name" value="PEPTIDASE-RELATED"/>
    <property type="match status" value="1"/>
</dbReference>
<dbReference type="InterPro" id="IPR013491">
    <property type="entry name" value="Tape_meas_N"/>
</dbReference>
<sequence length="2118" mass="227026">MEQQPARKTKIEVDVVVKGVKTLQNVNKQVDELIKKSKDANKSVQSTQKAMNQQAKATESARKATDHINKSNRVLSKSFVASNKQIQQVTKATYASRKAYQSTNKDMQGMTKTIGAASKYIATVNRALLTTKNSVQNYTISITGLTKNTSSLNKTMLNQNKPLQQVNRSVRVLSLSTNNVSSRTQILSQSIVGLGSQLISITKKFGQITTSSNSMNINMKRVLQTNKISLQSFRSFGEVISTLTRRFDANSRGATSMARSVTRSGWEIGNSFTSTAERSGFFTQKFASTRDTVTRGMRSIANETYRNVNMMNTAFASIPTKLSPVSSAIASKLKSGIMMPFQNALGVIKSFASNLGLLSFNTLISEGFDRLSSIENSRISLEVMMGGEEEAQDFMDEILDFAKTTPYAFDKLSETSRNLYAFGMDREKIVPTMKAIGDAASASGKGAAGLDQIAGAFGDMQIAGTLSLDQINRLQTAGVPALKILSNQAGVSTDEMRKQISSGTMSSLTAIDDLVDGMQNGTNGVAGATAGMAGIMEKTKETWTGTLDSMRSAVRSTMANLLEPIKPHLQAGIMMFASTFSTLPSIFASLGKALQPAVEPMKYAFSNIKSFIDSALIPTMKMLFEVITPVVKIVGGMLVGAFVSLSLVLNNVIGPVLSFITGIKGLVPVLAGLTAGLVAYQGVILAVSVAQKVWNVITGISTALITAKTKALRAYSMTGKGTTGVIAAMNMAMRSLNLTILTNPVFLFTTLVTGLAVGLYVAYQRSERFRNAMDNVFSSISNVVKAIPSALKSAWESTKAFFSNMGRAIVDAFADGFIPGLKNIGSALVIGGAAMATAIGVGIGRGLQNTGAFFSSLGESVQIGVENSVLAVRGSFASVGTSIAGYLSRGLTEGIQFQLSSGSQRLEAAGNRIADSIGLGVSSKAGQIVRSFFSQLASGFGSATGLATLIAPTLTTIGLSMLGVTGPIGLMVGGIVSVIGFMYRLAQTNEGVASAFSSVFGVLQNHFAGILKQFEPVFDIFRQMFSDVGATLGPEFEQTSQIISDSLAELQPVFAELKEAFGELGTAFFGMFKELLPVFQQLGSLYVELQMTLWSAVGELVSSIIPLLVDAFAQIIPIVAEVIQAVVGIVAEIVPMIIQFYATLIPVILELVQTILPMLLDVFTTVLNLVLDVVMSVIPFVVSIISTLIPIILEVVKMVLPMILDVVMMVFPMVLNVIQTVIPIIIDLISTLIPVVLSIVTAVLPLLLNVFTTIFPIILNIIKTVLPIVITLLMVAIKVVLELVKQVLPLILSVVQMVFPLIAKIIEIALTIVTTVLKAAMWIITNVLVPAIVLVLKIVQHVFPIIANIIGIAIDQIIQVVKFFTAMFTGDLKGMWEAVKNMFSNMIAIIWNNLKLLFIDRIITAVVAFAINVWDKITEMWQNVKTAFSNGIRAAIQFVLDMVADIVAKWNELKSTVQTVVSGMWTSIKNRFSTGVKNAIQFVVNMKNGIVDKWHEIKSNVSTLAKELWEIVMGRFDDMVTGAKELPGKIAEGIKSMGHKAINGIIDLGNSMLNGLKDVVNGVISGINKVLGKLGVEVEIDKWYPPSIPYPAYAKGTDSHPGGPAILGDGGGPELFRTPSGYTGLSPGTDTLMNLPKGTQVLTHRETRTYLNQVPAYKDGTENKGFFGILKGAGASVWETGKKVGGAVKQTAVNVWDMISDPSKILDSILSGLNIEIPNFGGAFGDIAGGLFNKVKDAALSFITGQTAQLDFGGDNGYGWGPPFRMTSPFGMRTHPITGVRSMHNGVDWAAPSGTPIPAQAGGKVSFAGVAGGYGNLIRIVSGMFERYYAHNLRNLVKQGDTVQAGQTIGLTGSTGQSTGPHVHYEVRKNGRPIDPNSVAASGGAGGASGNIRQWIEQAIAATGVPKSWLAPLTTIAQKESGGNPRAINGWDSNARRGTPSKGLMQTIDPTFNANKMAGMNDIWNPVHNAVAAIRYIQRRYGSVFNTPGIRSMNNGGGYRGYFRGGSIIGNQYAMVGEQGPEIMKLHGGARIHNARKTQQMIRSRQDLTSSYQSDSQGSFNAGSTRAASITYSPQINVEIKGNTSEQITESKIKQVVDDALTDAMTKWLQWYSPDEVF</sequence>
<dbReference type="InterPro" id="IPR016024">
    <property type="entry name" value="ARM-type_fold"/>
</dbReference>
<feature type="compositionally biased region" description="Polar residues" evidence="1">
    <location>
        <begin position="42"/>
        <end position="57"/>
    </location>
</feature>
<feature type="region of interest" description="Disordered" evidence="1">
    <location>
        <begin position="1921"/>
        <end position="1942"/>
    </location>
</feature>
<evidence type="ECO:0000256" key="2">
    <source>
        <dbReference type="SAM" id="Phobius"/>
    </source>
</evidence>
<evidence type="ECO:0000256" key="1">
    <source>
        <dbReference type="SAM" id="MobiDB-lite"/>
    </source>
</evidence>